<keyword evidence="2 5" id="KW-0812">Transmembrane</keyword>
<proteinExistence type="predicted"/>
<dbReference type="EMBL" id="QLSV01000004">
    <property type="protein sequence ID" value="RAR48971.1"/>
    <property type="molecule type" value="Genomic_DNA"/>
</dbReference>
<protein>
    <submittedName>
        <fullName evidence="7">Uncharacterized protein DUF490</fullName>
    </submittedName>
</protein>
<evidence type="ECO:0000313" key="7">
    <source>
        <dbReference type="EMBL" id="RAR48971.1"/>
    </source>
</evidence>
<feature type="transmembrane region" description="Helical" evidence="5">
    <location>
        <begin position="12"/>
        <end position="32"/>
    </location>
</feature>
<dbReference type="PANTHER" id="PTHR36985:SF1">
    <property type="entry name" value="TRANSLOCATION AND ASSEMBLY MODULE SUBUNIT TAMB"/>
    <property type="match status" value="1"/>
</dbReference>
<dbReference type="Pfam" id="PF05359">
    <property type="entry name" value="DUF748"/>
    <property type="match status" value="1"/>
</dbReference>
<dbReference type="InterPro" id="IPR008023">
    <property type="entry name" value="DUF748"/>
</dbReference>
<dbReference type="Proteomes" id="UP000249518">
    <property type="component" value="Unassembled WGS sequence"/>
</dbReference>
<dbReference type="PANTHER" id="PTHR36985">
    <property type="entry name" value="TRANSLOCATION AND ASSEMBLY MODULE SUBUNIT TAMB"/>
    <property type="match status" value="1"/>
</dbReference>
<keyword evidence="8" id="KW-1185">Reference proteome</keyword>
<evidence type="ECO:0000256" key="5">
    <source>
        <dbReference type="SAM" id="Phobius"/>
    </source>
</evidence>
<gene>
    <name evidence="7" type="ORF">B0I10_104108</name>
</gene>
<evidence type="ECO:0000313" key="8">
    <source>
        <dbReference type="Proteomes" id="UP000249518"/>
    </source>
</evidence>
<keyword evidence="4 5" id="KW-0472">Membrane</keyword>
<evidence type="ECO:0000256" key="2">
    <source>
        <dbReference type="ARBA" id="ARBA00022692"/>
    </source>
</evidence>
<dbReference type="RefSeq" id="WP_112085429.1">
    <property type="nucleotide sequence ID" value="NZ_QLSV01000004.1"/>
</dbReference>
<reference evidence="7 8" key="1">
    <citation type="submission" date="2018-06" db="EMBL/GenBank/DDBJ databases">
        <title>Genomic Encyclopedia of Type Strains, Phase III (KMG-III): the genomes of soil and plant-associated and newly described type strains.</title>
        <authorList>
            <person name="Whitman W."/>
        </authorList>
    </citation>
    <scope>NUCLEOTIDE SEQUENCE [LARGE SCALE GENOMIC DNA]</scope>
    <source>
        <strain evidence="7 8">CGMCC 1.12504</strain>
    </source>
</reference>
<dbReference type="GO" id="GO:0009306">
    <property type="term" value="P:protein secretion"/>
    <property type="evidence" value="ECO:0007669"/>
    <property type="project" value="InterPro"/>
</dbReference>
<accession>A0A328WRY6</accession>
<dbReference type="OrthoDB" id="9811276at2"/>
<comment type="caution">
    <text evidence="7">The sequence shown here is derived from an EMBL/GenBank/DDBJ whole genome shotgun (WGS) entry which is preliminary data.</text>
</comment>
<dbReference type="Pfam" id="PF04357">
    <property type="entry name" value="TamB"/>
    <property type="match status" value="1"/>
</dbReference>
<evidence type="ECO:0000256" key="3">
    <source>
        <dbReference type="ARBA" id="ARBA00022989"/>
    </source>
</evidence>
<dbReference type="InterPro" id="IPR007452">
    <property type="entry name" value="TamB_C"/>
</dbReference>
<evidence type="ECO:0000256" key="4">
    <source>
        <dbReference type="ARBA" id="ARBA00023136"/>
    </source>
</evidence>
<sequence>MKKNLKKVVRILLWIIGSIVLTFLLLVVLLQVPAVQNFVKEKAVSYLEEKIKTKVSIDRIEIGLPKNVIVEGIYFQDQQKDTLLFAEKVLVNISLFKLISSKVDIENVELTGIVANINRNSEGEFNFDYIIKAFASEEPKPESEPTEISLDKINLNNIRFTFDDALTQNDFKLNLGHFNTRIKTFDLENLDFEVPKIKIDGLTLQLKQGIAQVLQNTEEVAEDARNEPNLKLKIGEVDLRKIDIRFESESNQLKTGLAFQKLVVNFNEIDLQKQFIDIASLDLKQTKANLVLGKIEEQVTKEPSTETASKNWKFKLDKILVEKLDFQFDDEKSAPIAKGIDYKHLYLQNLNLDASKLSYANENMDANIHSFQVNDKSGLEIQSFSTDFKMTPTGISLEKLDIKTPQTEIKNRLVLGFSSLESMGENPGEIAINARLLQTKIAFQDVLLFAPQLAQDNPFKSHPNAIVLLNTELSGKLDNLQIPFFEISGIGQTNASLSGRIVGLPDIEKTYFDLAINQFQSTSKDVLTFVPPNTIPSNIQLPSTFNLNGNFKGLINDFATNLNLKSSFGDAKVVALFDQSQKGNEKYDAQIDLTEFDLGKLIKNDSIGKLTLKADVKGTGFEPKSASVDADLEVIKATYNSYTYQNVSLNGAIQNGNFEITTASQDPNVTFDGIASGSFKTEYPTGKLKLNLEMVDLEKLNFMEKPFRFKGIVEADMTSTDIDFLNGDVVLHEFIVANEKEQFVLDSIKISAESTAETNSVKLESQFVDAAILGKYKLSKIGESLSNSIRKYYNSSETTSVKNTEEQHFAFNVEVKNTPILQKIVPDLISLEPISIDGRYNTVNDSIIMKGKIPLVKYEKITVSNAVIDLNTEKNALVYKLEVDDIQSEQFQIPHTIVSGKVENNVVNYALLLLDAKDEERYYLAGTLAAKNGINEVSLDPEKLILNYNEWQLAADNLIRFGLQGVNATNFELSKGENKLTVQSETSNMSSPIAIDFENFEIETLTSFAQHSQLEMTGKIKGNANVRAINSTPIFTSDLTIENFTFKKDTVGDVKLKVNNETASTFNAEVSITSQDNKVDLNGFYRTSDSSFDMKLAIDRLNLKSIQGFTMGNLTNSTGFFTGNFDISGTVDKPNVVGTLDFNEIGFKVTSLNSSFKSINDQIKFTGEAIVFDNFGIKDEKDNDLNINGRILTSTFQDFQFDLAVAADNFKAINSTAKDSDLYYGELYIDTKLDIKGDLNSPVVNGNLKVNKDTKFTVVLPQSDPSIADREGIVEFIDPNTVKLFEDTLTLKDSLNTTDIRGVLASVNIEIDKEAEFSIIIDKANGDFLRLKGEAQLSGGIDPSGKTTLTGRYEFTEGSYEMNFNLIKRKFEIKNGSYILWTGEPTSANISITAVYKTETSPLDLVSDQLGAVSADVRTRYLQRIPFETELIMTGDLMKPDITFDIVLPDGNNSVSADIINMTQPKLSQLRQQPDELNKQVFALLLLNRFVSETTFASSGGPSAESLARDSASKILSQQLNNLAGDLIKGVEMEFDLDSSDDFTTGQRETRTDLNVALSKKLLDDRLKITVGSSFGLEGPQQENQDATNIAGDIAAEYQLSKDGRYRVKAYRKNLYQVALLGEVVETGVAFIITIDYNKFREIFSKKKEENSKK</sequence>
<evidence type="ECO:0000256" key="1">
    <source>
        <dbReference type="ARBA" id="ARBA00004167"/>
    </source>
</evidence>
<comment type="subcellular location">
    <subcellularLocation>
        <location evidence="1">Membrane</location>
        <topology evidence="1">Single-pass membrane protein</topology>
    </subcellularLocation>
</comment>
<evidence type="ECO:0000259" key="6">
    <source>
        <dbReference type="Pfam" id="PF04357"/>
    </source>
</evidence>
<keyword evidence="3 5" id="KW-1133">Transmembrane helix</keyword>
<organism evidence="7 8">
    <name type="scientific">Flavobacterium lacus</name>
    <dbReference type="NCBI Taxonomy" id="1353778"/>
    <lineage>
        <taxon>Bacteria</taxon>
        <taxon>Pseudomonadati</taxon>
        <taxon>Bacteroidota</taxon>
        <taxon>Flavobacteriia</taxon>
        <taxon>Flavobacteriales</taxon>
        <taxon>Flavobacteriaceae</taxon>
        <taxon>Flavobacterium</taxon>
    </lineage>
</organism>
<name>A0A328WRY6_9FLAO</name>
<feature type="domain" description="Translocation and assembly module TamB C-terminal" evidence="6">
    <location>
        <begin position="1175"/>
        <end position="1619"/>
    </location>
</feature>
<dbReference type="GO" id="GO:0005886">
    <property type="term" value="C:plasma membrane"/>
    <property type="evidence" value="ECO:0007669"/>
    <property type="project" value="InterPro"/>
</dbReference>